<dbReference type="Gene3D" id="3.40.50.170">
    <property type="entry name" value="Formyl transferase, N-terminal domain"/>
    <property type="match status" value="1"/>
</dbReference>
<comment type="similarity">
    <text evidence="4 6">Belongs to the GART family.</text>
</comment>
<comment type="pathway">
    <text evidence="1 6">Purine metabolism; IMP biosynthesis via de novo pathway; N(2)-formyl-N(1)-(5-phospho-D-ribosyl)glycinamide from N(1)-(5-phospho-D-ribosyl)glycinamide (10-formyl THF route): step 1/1.</text>
</comment>
<dbReference type="NCBIfam" id="TIGR00639">
    <property type="entry name" value="PurN"/>
    <property type="match status" value="1"/>
</dbReference>
<keyword evidence="2 6" id="KW-0808">Transferase</keyword>
<evidence type="ECO:0000256" key="3">
    <source>
        <dbReference type="ARBA" id="ARBA00022755"/>
    </source>
</evidence>
<feature type="binding site" evidence="6">
    <location>
        <position position="111"/>
    </location>
    <ligand>
        <name>(6R)-10-formyltetrahydrofolate</name>
        <dbReference type="ChEBI" id="CHEBI:195366"/>
    </ligand>
</feature>
<dbReference type="Pfam" id="PF00551">
    <property type="entry name" value="Formyl_trans_N"/>
    <property type="match status" value="1"/>
</dbReference>
<name>A0ABV4BEM5_9GAMM</name>
<proteinExistence type="inferred from homology"/>
<dbReference type="SUPFAM" id="SSF53328">
    <property type="entry name" value="Formyltransferase"/>
    <property type="match status" value="1"/>
</dbReference>
<evidence type="ECO:0000256" key="5">
    <source>
        <dbReference type="ARBA" id="ARBA00047664"/>
    </source>
</evidence>
<dbReference type="EC" id="2.1.2.2" evidence="6"/>
<dbReference type="PROSITE" id="PS00373">
    <property type="entry name" value="GART"/>
    <property type="match status" value="1"/>
</dbReference>
<evidence type="ECO:0000313" key="8">
    <source>
        <dbReference type="EMBL" id="MEY6432630.1"/>
    </source>
</evidence>
<dbReference type="InterPro" id="IPR002376">
    <property type="entry name" value="Formyl_transf_N"/>
</dbReference>
<feature type="binding site" evidence="6">
    <location>
        <begin position="17"/>
        <end position="19"/>
    </location>
    <ligand>
        <name>N(1)-(5-phospho-beta-D-ribosyl)glycinamide</name>
        <dbReference type="ChEBI" id="CHEBI:143788"/>
    </ligand>
</feature>
<feature type="domain" description="Formyl transferase N-terminal" evidence="7">
    <location>
        <begin position="10"/>
        <end position="186"/>
    </location>
</feature>
<comment type="function">
    <text evidence="6">Catalyzes the transfer of a formyl group from 10-formyltetrahydrofolate to 5-phospho-ribosyl-glycinamide (GAR), producing 5-phospho-ribosyl-N-formylglycinamide (FGAR) and tetrahydrofolate.</text>
</comment>
<dbReference type="EMBL" id="JBDKXB010000010">
    <property type="protein sequence ID" value="MEY6432630.1"/>
    <property type="molecule type" value="Genomic_DNA"/>
</dbReference>
<organism evidence="8 9">
    <name type="scientific">Thioalkalicoccus limnaeus</name>
    <dbReference type="NCBI Taxonomy" id="120681"/>
    <lineage>
        <taxon>Bacteria</taxon>
        <taxon>Pseudomonadati</taxon>
        <taxon>Pseudomonadota</taxon>
        <taxon>Gammaproteobacteria</taxon>
        <taxon>Chromatiales</taxon>
        <taxon>Chromatiaceae</taxon>
        <taxon>Thioalkalicoccus</taxon>
    </lineage>
</organism>
<evidence type="ECO:0000256" key="2">
    <source>
        <dbReference type="ARBA" id="ARBA00022679"/>
    </source>
</evidence>
<dbReference type="Proteomes" id="UP001564408">
    <property type="component" value="Unassembled WGS sequence"/>
</dbReference>
<feature type="site" description="Raises pKa of active site His" evidence="6">
    <location>
        <position position="149"/>
    </location>
</feature>
<comment type="catalytic activity">
    <reaction evidence="5 6">
        <text>N(1)-(5-phospho-beta-D-ribosyl)glycinamide + (6R)-10-formyltetrahydrofolate = N(2)-formyl-N(1)-(5-phospho-beta-D-ribosyl)glycinamide + (6S)-5,6,7,8-tetrahydrofolate + H(+)</text>
        <dbReference type="Rhea" id="RHEA:15053"/>
        <dbReference type="ChEBI" id="CHEBI:15378"/>
        <dbReference type="ChEBI" id="CHEBI:57453"/>
        <dbReference type="ChEBI" id="CHEBI:143788"/>
        <dbReference type="ChEBI" id="CHEBI:147286"/>
        <dbReference type="ChEBI" id="CHEBI:195366"/>
        <dbReference type="EC" id="2.1.2.2"/>
    </reaction>
</comment>
<evidence type="ECO:0000256" key="1">
    <source>
        <dbReference type="ARBA" id="ARBA00005054"/>
    </source>
</evidence>
<evidence type="ECO:0000313" key="9">
    <source>
        <dbReference type="Proteomes" id="UP001564408"/>
    </source>
</evidence>
<dbReference type="PANTHER" id="PTHR43369">
    <property type="entry name" value="PHOSPHORIBOSYLGLYCINAMIDE FORMYLTRANSFERASE"/>
    <property type="match status" value="1"/>
</dbReference>
<evidence type="ECO:0000259" key="7">
    <source>
        <dbReference type="Pfam" id="PF00551"/>
    </source>
</evidence>
<protein>
    <recommendedName>
        <fullName evidence="6">Phosphoribosylglycinamide formyltransferase</fullName>
        <ecNumber evidence="6">2.1.2.2</ecNumber>
    </recommendedName>
    <alternativeName>
        <fullName evidence="6">5'-phosphoribosylglycinamide transformylase</fullName>
    </alternativeName>
    <alternativeName>
        <fullName evidence="6">GAR transformylase</fullName>
        <shortName evidence="6">GART</shortName>
    </alternativeName>
</protein>
<dbReference type="InterPro" id="IPR004607">
    <property type="entry name" value="GART"/>
</dbReference>
<reference evidence="8 9" key="1">
    <citation type="submission" date="2024-05" db="EMBL/GenBank/DDBJ databases">
        <title>Genome Sequence and Characterization of the New Strain Purple Sulfur Bacterium of Genus Thioalkalicoccus.</title>
        <authorList>
            <person name="Bryantseva I.A."/>
            <person name="Kyndt J.A."/>
            <person name="Imhoff J.F."/>
        </authorList>
    </citation>
    <scope>NUCLEOTIDE SEQUENCE [LARGE SCALE GENOMIC DNA]</scope>
    <source>
        <strain evidence="8 9">Um2</strain>
    </source>
</reference>
<evidence type="ECO:0000256" key="4">
    <source>
        <dbReference type="ARBA" id="ARBA00038440"/>
    </source>
</evidence>
<feature type="binding site" evidence="6">
    <location>
        <position position="69"/>
    </location>
    <ligand>
        <name>(6R)-10-formyltetrahydrofolate</name>
        <dbReference type="ChEBI" id="CHEBI:195366"/>
    </ligand>
</feature>
<feature type="binding site" evidence="6">
    <location>
        <begin position="94"/>
        <end position="97"/>
    </location>
    <ligand>
        <name>(6R)-10-formyltetrahydrofolate</name>
        <dbReference type="ChEBI" id="CHEBI:195366"/>
    </ligand>
</feature>
<dbReference type="PANTHER" id="PTHR43369:SF2">
    <property type="entry name" value="PHOSPHORIBOSYLGLYCINAMIDE FORMYLTRANSFERASE"/>
    <property type="match status" value="1"/>
</dbReference>
<sequence>MVRQTPVSTLVLISGGGSNLQALIDESRRGLPIAIDAVISNEPQAYGLVRARDAGVATRVLCHRGFPDRQGFDRALMRLIDEFRPGLILLAGFMRILTPAFVARYRGRLFNIHPSLLPDFRGLDTHRRALAAGVRVHGASVHYVTADLDGGPVVLQARVPVLPGDSPEVLSERVLRQEHVIYPLAVRWFAEGRLVLGDDGRPYLDGQVLDRPRLLEDLTDRNQVV</sequence>
<keyword evidence="9" id="KW-1185">Reference proteome</keyword>
<evidence type="ECO:0000256" key="6">
    <source>
        <dbReference type="HAMAP-Rule" id="MF_01930"/>
    </source>
</evidence>
<dbReference type="GO" id="GO:0004644">
    <property type="term" value="F:phosphoribosylglycinamide formyltransferase activity"/>
    <property type="evidence" value="ECO:0007669"/>
    <property type="project" value="UniProtKB-EC"/>
</dbReference>
<dbReference type="RefSeq" id="WP_369667015.1">
    <property type="nucleotide sequence ID" value="NZ_JBDKXB010000010.1"/>
</dbReference>
<accession>A0ABV4BEM5</accession>
<gene>
    <name evidence="6 8" type="primary">purN</name>
    <name evidence="8" type="ORF">ABC977_09455</name>
</gene>
<dbReference type="HAMAP" id="MF_01930">
    <property type="entry name" value="PurN"/>
    <property type="match status" value="1"/>
</dbReference>
<feature type="active site" description="Proton donor" evidence="6">
    <location>
        <position position="113"/>
    </location>
</feature>
<comment type="caution">
    <text evidence="8">The sequence shown here is derived from an EMBL/GenBank/DDBJ whole genome shotgun (WGS) entry which is preliminary data.</text>
</comment>
<dbReference type="InterPro" id="IPR036477">
    <property type="entry name" value="Formyl_transf_N_sf"/>
</dbReference>
<keyword evidence="3 6" id="KW-0658">Purine biosynthesis</keyword>
<dbReference type="InterPro" id="IPR001555">
    <property type="entry name" value="GART_AS"/>
</dbReference>
<dbReference type="CDD" id="cd08645">
    <property type="entry name" value="FMT_core_GART"/>
    <property type="match status" value="1"/>
</dbReference>